<dbReference type="PROSITE" id="PS50011">
    <property type="entry name" value="PROTEIN_KINASE_DOM"/>
    <property type="match status" value="2"/>
</dbReference>
<dbReference type="Gene3D" id="3.30.200.20">
    <property type="entry name" value="Phosphorylase Kinase, domain 1"/>
    <property type="match status" value="1"/>
</dbReference>
<dbReference type="Proteomes" id="UP000009168">
    <property type="component" value="Unassembled WGS sequence"/>
</dbReference>
<dbReference type="InterPro" id="IPR008271">
    <property type="entry name" value="Ser/Thr_kinase_AS"/>
</dbReference>
<dbReference type="SMART" id="SM00220">
    <property type="entry name" value="S_TKc"/>
    <property type="match status" value="2"/>
</dbReference>
<keyword evidence="4" id="KW-0418">Kinase</keyword>
<protein>
    <submittedName>
        <fullName evidence="4">Kinase domain protein</fullName>
    </submittedName>
</protein>
<dbReference type="OrthoDB" id="354678at2759"/>
<dbReference type="Pfam" id="PF13516">
    <property type="entry name" value="LRR_6"/>
    <property type="match status" value="3"/>
</dbReference>
<dbReference type="Gene3D" id="3.80.10.10">
    <property type="entry name" value="Ribonuclease Inhibitor"/>
    <property type="match status" value="2"/>
</dbReference>
<keyword evidence="4" id="KW-0808">Transferase</keyword>
<proteinExistence type="predicted"/>
<dbReference type="AlphaFoldDB" id="Q22PI8"/>
<dbReference type="PANTHER" id="PTHR44167:SF24">
    <property type="entry name" value="SERINE_THREONINE-PROTEIN KINASE CHK2"/>
    <property type="match status" value="1"/>
</dbReference>
<accession>Q22PI8</accession>
<name>Q22PI8_TETTS</name>
<feature type="domain" description="Protein kinase" evidence="3">
    <location>
        <begin position="416"/>
        <end position="731"/>
    </location>
</feature>
<dbReference type="HOGENOM" id="CLU_005751_0_0_1"/>
<dbReference type="PANTHER" id="PTHR44167">
    <property type="entry name" value="OVARIAN-SPECIFIC SERINE/THREONINE-PROTEIN KINASE LOK-RELATED"/>
    <property type="match status" value="1"/>
</dbReference>
<dbReference type="Pfam" id="PF00069">
    <property type="entry name" value="Pkinase"/>
    <property type="match status" value="2"/>
</dbReference>
<keyword evidence="5" id="KW-1185">Reference proteome</keyword>
<sequence>MSVKQTKKQIASLVVNCCSKKTSIKKFFELIEVQQSHYTDFSYSGNGAFSFVLKSTNKKTGQIVALKVTECDDNDINGMKQVDEEYRLLRQFSNCKYIVQVFNCFFLTEEESSDEESSNDDSEEIKKQKKEKNLFFVVEQEFCQTNLENFFTQCRLKKSYPCQQQKEVMAIQMLDSIAYLHRFDLLHRDIKPSNFLLSLDEKEIPTVKICDLSFASALKNNKSRITVSKIKGTQAYFAPEVEKGIYKKGSDIFSLGIVLLELDNMAIFNFNETTNEDKLEIKFAKIFPNYQIDRQSYIYKIAYQCLNYYVENRKQAIDLLIQFIQENQNYLAVELSSVINRSQLLQKSEQLSQIQKSIIEKQQKKKSEILELSQSSKNQKHFKNLIQMFDVLQQKPFKAQEYETILKLLQSIPKYDSNFEFISVGAKGLVLGTFNKTLGFKTVLKIQQVQSKHEVVQEVGIMRDCQMPLVIKFYGYFYLSVNKNDDFVVYEIEKCSGNLKQYLTRLQKENIALTDNQKMQIAVQIIDVVNYLNYNGIVHRDIKLDNILYIESQSDVPTIKLADFDQSRKLPYELYYRDDELVKDYFPVQGISGTFGYIAPEFFQNILYTFECEVFSVGVCLALLDNFEKLEPVILKKAQDYFFGFKIPFEQNFHVKEELINRKSQIYDILLKTVVFQPNNNNIGSDGAKAIASEIAKCPTLSTLSLDLGKNNIGSDGAKAVASEIAKCPTLSTLSLDLTLNNIGSDGAKAVASEIAKCPTLSTLTLWLGGNSIGSDGAKAVASEIAKCPTLSTLSLDLQMNSIGSDGAKAVASEIAKCPSLQDLRIDLRNNKLNGDVQFMNLLPKDIQIKIKHLNQVVFNRLIENNQFVKQN</sequence>
<evidence type="ECO:0000259" key="3">
    <source>
        <dbReference type="PROSITE" id="PS50011"/>
    </source>
</evidence>
<evidence type="ECO:0000256" key="1">
    <source>
        <dbReference type="ARBA" id="ARBA00022614"/>
    </source>
</evidence>
<keyword evidence="2" id="KW-0677">Repeat</keyword>
<dbReference type="SUPFAM" id="SSF56112">
    <property type="entry name" value="Protein kinase-like (PK-like)"/>
    <property type="match status" value="2"/>
</dbReference>
<dbReference type="InParanoid" id="Q22PI8"/>
<evidence type="ECO:0000313" key="4">
    <source>
        <dbReference type="EMBL" id="EAR87121.2"/>
    </source>
</evidence>
<dbReference type="InterPro" id="IPR000719">
    <property type="entry name" value="Prot_kinase_dom"/>
</dbReference>
<feature type="domain" description="Protein kinase" evidence="3">
    <location>
        <begin position="38"/>
        <end position="331"/>
    </location>
</feature>
<gene>
    <name evidence="4" type="ORF">TTHERM_00361560</name>
</gene>
<dbReference type="SUPFAM" id="SSF52047">
    <property type="entry name" value="RNI-like"/>
    <property type="match status" value="1"/>
</dbReference>
<dbReference type="CDD" id="cd00180">
    <property type="entry name" value="PKc"/>
    <property type="match status" value="1"/>
</dbReference>
<dbReference type="RefSeq" id="XP_001007366.2">
    <property type="nucleotide sequence ID" value="XM_001007366.2"/>
</dbReference>
<keyword evidence="1" id="KW-0433">Leucine-rich repeat</keyword>
<reference evidence="5" key="1">
    <citation type="journal article" date="2006" name="PLoS Biol.">
        <title>Macronuclear genome sequence of the ciliate Tetrahymena thermophila, a model eukaryote.</title>
        <authorList>
            <person name="Eisen J.A."/>
            <person name="Coyne R.S."/>
            <person name="Wu M."/>
            <person name="Wu D."/>
            <person name="Thiagarajan M."/>
            <person name="Wortman J.R."/>
            <person name="Badger J.H."/>
            <person name="Ren Q."/>
            <person name="Amedeo P."/>
            <person name="Jones K.M."/>
            <person name="Tallon L.J."/>
            <person name="Delcher A.L."/>
            <person name="Salzberg S.L."/>
            <person name="Silva J.C."/>
            <person name="Haas B.J."/>
            <person name="Majoros W.H."/>
            <person name="Farzad M."/>
            <person name="Carlton J.M."/>
            <person name="Smith R.K. Jr."/>
            <person name="Garg J."/>
            <person name="Pearlman R.E."/>
            <person name="Karrer K.M."/>
            <person name="Sun L."/>
            <person name="Manning G."/>
            <person name="Elde N.C."/>
            <person name="Turkewitz A.P."/>
            <person name="Asai D.J."/>
            <person name="Wilkes D.E."/>
            <person name="Wang Y."/>
            <person name="Cai H."/>
            <person name="Collins K."/>
            <person name="Stewart B.A."/>
            <person name="Lee S.R."/>
            <person name="Wilamowska K."/>
            <person name="Weinberg Z."/>
            <person name="Ruzzo W.L."/>
            <person name="Wloga D."/>
            <person name="Gaertig J."/>
            <person name="Frankel J."/>
            <person name="Tsao C.-C."/>
            <person name="Gorovsky M.A."/>
            <person name="Keeling P.J."/>
            <person name="Waller R.F."/>
            <person name="Patron N.J."/>
            <person name="Cherry J.M."/>
            <person name="Stover N.A."/>
            <person name="Krieger C.J."/>
            <person name="del Toro C."/>
            <person name="Ryder H.F."/>
            <person name="Williamson S.C."/>
            <person name="Barbeau R.A."/>
            <person name="Hamilton E.P."/>
            <person name="Orias E."/>
        </authorList>
    </citation>
    <scope>NUCLEOTIDE SEQUENCE [LARGE SCALE GENOMIC DNA]</scope>
    <source>
        <strain evidence="5">SB210</strain>
    </source>
</reference>
<dbReference type="Gene3D" id="1.10.510.10">
    <property type="entry name" value="Transferase(Phosphotransferase) domain 1"/>
    <property type="match status" value="2"/>
</dbReference>
<dbReference type="GeneID" id="7832746"/>
<dbReference type="KEGG" id="tet:TTHERM_00361560"/>
<dbReference type="InterPro" id="IPR032675">
    <property type="entry name" value="LRR_dom_sf"/>
</dbReference>
<dbReference type="GO" id="GO:0004672">
    <property type="term" value="F:protein kinase activity"/>
    <property type="evidence" value="ECO:0007669"/>
    <property type="project" value="InterPro"/>
</dbReference>
<dbReference type="InterPro" id="IPR001611">
    <property type="entry name" value="Leu-rich_rpt"/>
</dbReference>
<dbReference type="EMBL" id="GG662855">
    <property type="protein sequence ID" value="EAR87121.2"/>
    <property type="molecule type" value="Genomic_DNA"/>
</dbReference>
<evidence type="ECO:0000313" key="5">
    <source>
        <dbReference type="Proteomes" id="UP000009168"/>
    </source>
</evidence>
<dbReference type="GO" id="GO:0005524">
    <property type="term" value="F:ATP binding"/>
    <property type="evidence" value="ECO:0007669"/>
    <property type="project" value="InterPro"/>
</dbReference>
<dbReference type="InterPro" id="IPR011009">
    <property type="entry name" value="Kinase-like_dom_sf"/>
</dbReference>
<dbReference type="PROSITE" id="PS00108">
    <property type="entry name" value="PROTEIN_KINASE_ST"/>
    <property type="match status" value="2"/>
</dbReference>
<organism evidence="4 5">
    <name type="scientific">Tetrahymena thermophila (strain SB210)</name>
    <dbReference type="NCBI Taxonomy" id="312017"/>
    <lineage>
        <taxon>Eukaryota</taxon>
        <taxon>Sar</taxon>
        <taxon>Alveolata</taxon>
        <taxon>Ciliophora</taxon>
        <taxon>Intramacronucleata</taxon>
        <taxon>Oligohymenophorea</taxon>
        <taxon>Hymenostomatida</taxon>
        <taxon>Tetrahymenina</taxon>
        <taxon>Tetrahymenidae</taxon>
        <taxon>Tetrahymena</taxon>
    </lineage>
</organism>
<evidence type="ECO:0000256" key="2">
    <source>
        <dbReference type="ARBA" id="ARBA00022737"/>
    </source>
</evidence>